<dbReference type="SUPFAM" id="SSF55811">
    <property type="entry name" value="Nudix"/>
    <property type="match status" value="1"/>
</dbReference>
<reference evidence="8 9" key="1">
    <citation type="journal article" date="2016" name="Genome Biol. Evol.">
        <title>Gene Family Evolution Reflects Adaptation to Soil Environmental Stressors in the Genome of the Collembolan Orchesella cincta.</title>
        <authorList>
            <person name="Faddeeva-Vakhrusheva A."/>
            <person name="Derks M.F."/>
            <person name="Anvar S.Y."/>
            <person name="Agamennone V."/>
            <person name="Suring W."/>
            <person name="Smit S."/>
            <person name="van Straalen N.M."/>
            <person name="Roelofs D."/>
        </authorList>
    </citation>
    <scope>NUCLEOTIDE SEQUENCE [LARGE SCALE GENOMIC DNA]</scope>
    <source>
        <tissue evidence="8">Mixed pool</tissue>
    </source>
</reference>
<dbReference type="Pfam" id="PF00293">
    <property type="entry name" value="NUDIX"/>
    <property type="match status" value="1"/>
</dbReference>
<dbReference type="Gene3D" id="3.90.79.10">
    <property type="entry name" value="Nucleoside Triphosphate Pyrophosphohydrolase"/>
    <property type="match status" value="1"/>
</dbReference>
<accession>A0A1D2NB56</accession>
<dbReference type="EMBL" id="LJIJ01000119">
    <property type="protein sequence ID" value="ODN02236.1"/>
    <property type="molecule type" value="Genomic_DNA"/>
</dbReference>
<keyword evidence="3" id="KW-0479">Metal-binding</keyword>
<dbReference type="InterPro" id="IPR000086">
    <property type="entry name" value="NUDIX_hydrolase_dom"/>
</dbReference>
<dbReference type="InterPro" id="IPR049734">
    <property type="entry name" value="NudC-like_C"/>
</dbReference>
<evidence type="ECO:0000256" key="4">
    <source>
        <dbReference type="ARBA" id="ARBA00022801"/>
    </source>
</evidence>
<dbReference type="STRING" id="48709.A0A1D2NB56"/>
<dbReference type="PANTHER" id="PTHR11383">
    <property type="entry name" value="NUCLEOSIDE DIPHOSPHATE-LINKED MOIETY X MOTIF 13"/>
    <property type="match status" value="1"/>
</dbReference>
<keyword evidence="5" id="KW-0460">Magnesium</keyword>
<name>A0A1D2NB56_ORCCI</name>
<dbReference type="Proteomes" id="UP000094527">
    <property type="component" value="Unassembled WGS sequence"/>
</dbReference>
<dbReference type="GO" id="GO:0016787">
    <property type="term" value="F:hydrolase activity"/>
    <property type="evidence" value="ECO:0007669"/>
    <property type="project" value="UniProtKB-KW"/>
</dbReference>
<organism evidence="8 9">
    <name type="scientific">Orchesella cincta</name>
    <name type="common">Springtail</name>
    <name type="synonym">Podura cincta</name>
    <dbReference type="NCBI Taxonomy" id="48709"/>
    <lineage>
        <taxon>Eukaryota</taxon>
        <taxon>Metazoa</taxon>
        <taxon>Ecdysozoa</taxon>
        <taxon>Arthropoda</taxon>
        <taxon>Hexapoda</taxon>
        <taxon>Collembola</taxon>
        <taxon>Entomobryomorpha</taxon>
        <taxon>Entomobryoidea</taxon>
        <taxon>Orchesellidae</taxon>
        <taxon>Orchesellinae</taxon>
        <taxon>Orchesella</taxon>
    </lineage>
</organism>
<evidence type="ECO:0000313" key="8">
    <source>
        <dbReference type="EMBL" id="ODN02236.1"/>
    </source>
</evidence>
<keyword evidence="9" id="KW-1185">Reference proteome</keyword>
<keyword evidence="4" id="KW-0378">Hydrolase</keyword>
<dbReference type="EC" id="3.6.1.22" evidence="2"/>
<dbReference type="Gene3D" id="3.90.79.20">
    <property type="match status" value="1"/>
</dbReference>
<comment type="cofactor">
    <cofactor evidence="1">
        <name>Mg(2+)</name>
        <dbReference type="ChEBI" id="CHEBI:18420"/>
    </cofactor>
</comment>
<gene>
    <name evidence="8" type="ORF">Ocin01_04435</name>
</gene>
<evidence type="ECO:0000256" key="1">
    <source>
        <dbReference type="ARBA" id="ARBA00001946"/>
    </source>
</evidence>
<evidence type="ECO:0000256" key="6">
    <source>
        <dbReference type="ARBA" id="ARBA00023027"/>
    </source>
</evidence>
<dbReference type="CDD" id="cd03429">
    <property type="entry name" value="NUDIX_NADH_pyrophosphatase_Nudt13"/>
    <property type="match status" value="1"/>
</dbReference>
<dbReference type="NCBIfam" id="NF001299">
    <property type="entry name" value="PRK00241.1"/>
    <property type="match status" value="1"/>
</dbReference>
<evidence type="ECO:0000313" key="9">
    <source>
        <dbReference type="Proteomes" id="UP000094527"/>
    </source>
</evidence>
<sequence length="337" mass="38451">MPWSLTRMARYVQQCKYLQQLKENDDLCSKAFEKGSYLLFSQEKPLLTRKEPGSPFQNVISWRTFNEVEPFHPTVKQSSVVLGVADEADMTPLFVCSVPVEKEKEIESTYNSTFLDMRRALFSLSDDDNQLVSRGYSMSAWDENIKFCSYCGSSLERKISGCSKVCSQKCNPQKMTHYPQIHPVAITRVLNHSQDKILLVRQPRHPKGMYSCIAGFMEPGETLNDNIRREIAEEVGIVVEKVEYFQSQAWPLPQPSLMMACTAVAMAGSETMDIDKEELEDAKWFTKDEVQAALTRVVKNPKILRDNEKGELVIPPHGAIAHELVKNWLNQYTPTKL</sequence>
<protein>
    <recommendedName>
        <fullName evidence="2">NAD(+) diphosphatase</fullName>
        <ecNumber evidence="2">3.6.1.22</ecNumber>
    </recommendedName>
</protein>
<dbReference type="OMA" id="PGQTEIH"/>
<proteinExistence type="predicted"/>
<feature type="domain" description="Nudix hydrolase" evidence="7">
    <location>
        <begin position="180"/>
        <end position="310"/>
    </location>
</feature>
<dbReference type="GO" id="GO:0046872">
    <property type="term" value="F:metal ion binding"/>
    <property type="evidence" value="ECO:0007669"/>
    <property type="project" value="UniProtKB-KW"/>
</dbReference>
<dbReference type="InterPro" id="IPR015797">
    <property type="entry name" value="NUDIX_hydrolase-like_dom_sf"/>
</dbReference>
<evidence type="ECO:0000256" key="3">
    <source>
        <dbReference type="ARBA" id="ARBA00022723"/>
    </source>
</evidence>
<dbReference type="PROSITE" id="PS51462">
    <property type="entry name" value="NUDIX"/>
    <property type="match status" value="1"/>
</dbReference>
<dbReference type="PANTHER" id="PTHR11383:SF3">
    <property type="entry name" value="NAD(P)H PYROPHOSPHATASE NUDT13, MITOCHONDRIAL"/>
    <property type="match status" value="1"/>
</dbReference>
<evidence type="ECO:0000259" key="7">
    <source>
        <dbReference type="PROSITE" id="PS51462"/>
    </source>
</evidence>
<evidence type="ECO:0000256" key="5">
    <source>
        <dbReference type="ARBA" id="ARBA00022842"/>
    </source>
</evidence>
<dbReference type="AlphaFoldDB" id="A0A1D2NB56"/>
<evidence type="ECO:0000256" key="2">
    <source>
        <dbReference type="ARBA" id="ARBA00012381"/>
    </source>
</evidence>
<dbReference type="OrthoDB" id="10249612at2759"/>
<keyword evidence="6" id="KW-0520">NAD</keyword>
<comment type="caution">
    <text evidence="8">The sequence shown here is derived from an EMBL/GenBank/DDBJ whole genome shotgun (WGS) entry which is preliminary data.</text>
</comment>